<dbReference type="Proteomes" id="UP000304953">
    <property type="component" value="Unassembled WGS sequence"/>
</dbReference>
<protein>
    <submittedName>
        <fullName evidence="1">Type IV secretory system conjugative DNA transfer family protein</fullName>
    </submittedName>
</protein>
<name>A0AC61RP98_9FIRM</name>
<sequence length="737" mass="81725">MIWDNGRKKYSRKEWAFLKHQIEDLVFKETIWARPYKTETVWEMLSHLAALSPRGAVIWEVRSKNGKVSYLIGAATRYIRNIEEAIKAHGDIQFHEVGTEKRAAVTTARQLKISNPTLSLKTDITEAVIRAGLAALTEDKSGTEMVMQIVLGRAYAPSPVPTNLADPNATWLQVLFGDVQKASAESRKSVKEKAEQHIFQAVIRIGITGENTNTRLQSIISAFKVLESAGVRIREETIKPSDLNTVHVPLRFPLKLSVKELSSFLLLPAGEEELPGTPGLHPKVILSPNWYRNPTNQQNNRSFAVSMDAMNPKRLSISPHDSLEHTVCLGPTGSGKSTAMLHLILADITAGRSVLVLDPKADLIISILERIPEERVGDVVIIDPSDSCPCGFNPLAFKDYGNPSLIADATLSVLKEIFSDCWGIYTQDVLTAALLTLVETENSTLLWLLPLLTDERFRQKITNKVKDRVALRPFWEQFEALRDTEKRQQISPVLNKLRQLTLRPGLRNTLGQAKPKFSLTDLFNKRKIVLIPLNRGLTGGESARLLGSLIVGLTWTLALSRAGIPAEKRHIVEIYIDELQDYLSLPTDLSDALAQARGLGVGLTLAHQYRDQLPLEIRSGVDANARNKIVFGLNSKDAKDMAAMAPELTAEDFMALPRYQVYASFQSGGRNIGWVQGRTLPPPPALRDAAELKAKSQAAYGIPAEQTEEEYLSIFTANNQTTGENPGDVNIGRRKKP</sequence>
<evidence type="ECO:0000313" key="1">
    <source>
        <dbReference type="EMBL" id="TGY90848.1"/>
    </source>
</evidence>
<comment type="caution">
    <text evidence="1">The sequence shown here is derived from an EMBL/GenBank/DDBJ whole genome shotgun (WGS) entry which is preliminary data.</text>
</comment>
<organism evidence="1 2">
    <name type="scientific">Petralouisia muris</name>
    <dbReference type="NCBI Taxonomy" id="3032872"/>
    <lineage>
        <taxon>Bacteria</taxon>
        <taxon>Bacillati</taxon>
        <taxon>Bacillota</taxon>
        <taxon>Clostridia</taxon>
        <taxon>Lachnospirales</taxon>
        <taxon>Lachnospiraceae</taxon>
        <taxon>Petralouisia</taxon>
    </lineage>
</organism>
<accession>A0AC61RP98</accession>
<keyword evidence="2" id="KW-1185">Reference proteome</keyword>
<evidence type="ECO:0000313" key="2">
    <source>
        <dbReference type="Proteomes" id="UP000304953"/>
    </source>
</evidence>
<dbReference type="EMBL" id="SRYA01000081">
    <property type="protein sequence ID" value="TGY90848.1"/>
    <property type="molecule type" value="Genomic_DNA"/>
</dbReference>
<proteinExistence type="predicted"/>
<gene>
    <name evidence="1" type="ORF">E5329_24000</name>
</gene>
<reference evidence="1" key="1">
    <citation type="submission" date="2019-04" db="EMBL/GenBank/DDBJ databases">
        <title>Microbes associate with the intestines of laboratory mice.</title>
        <authorList>
            <person name="Navarre W."/>
            <person name="Wong E."/>
            <person name="Huang K."/>
            <person name="Tropini C."/>
            <person name="Ng K."/>
            <person name="Yu B."/>
        </authorList>
    </citation>
    <scope>NUCLEOTIDE SEQUENCE</scope>
    <source>
        <strain evidence="1">NM01_1-7b</strain>
    </source>
</reference>